<accession>A0ABN1TU13</accession>
<evidence type="ECO:0000313" key="2">
    <source>
        <dbReference type="Proteomes" id="UP001501581"/>
    </source>
</evidence>
<evidence type="ECO:0000313" key="1">
    <source>
        <dbReference type="EMBL" id="GAA1100696.1"/>
    </source>
</evidence>
<gene>
    <name evidence="1" type="ORF">GCM10009668_18380</name>
</gene>
<name>A0ABN1TU13_9ACTN</name>
<keyword evidence="2" id="KW-1185">Reference proteome</keyword>
<comment type="caution">
    <text evidence="1">The sequence shown here is derived from an EMBL/GenBank/DDBJ whole genome shotgun (WGS) entry which is preliminary data.</text>
</comment>
<sequence length="267" mass="29027">MAAVRGEAETGGMQLSEDSFRALARSSPWRWRSLHLTRRGGMEETVEAWVRRPGAAGPAVTELVVKDASGRRQLERHEAGAGQTLLSVAVSDDGDRAAAAAALALSEQPVRWAGDVTPVVRLDGLVAHRPDDWWVDYGAPIWENYRWAAMLDPVELADGGVERDDEVVRCEGTVVTDLREGRHRGRPAWRATVAAAEGYDPTCGCCPLLWSRAADLVEYGVDAPRGVDYPIAFEVALDVQAAIVVELVPLGGERANDTLDVEIHDVR</sequence>
<protein>
    <submittedName>
        <fullName evidence="1">Uncharacterized protein</fullName>
    </submittedName>
</protein>
<organism evidence="1 2">
    <name type="scientific">Nocardioides dubius</name>
    <dbReference type="NCBI Taxonomy" id="317019"/>
    <lineage>
        <taxon>Bacteria</taxon>
        <taxon>Bacillati</taxon>
        <taxon>Actinomycetota</taxon>
        <taxon>Actinomycetes</taxon>
        <taxon>Propionibacteriales</taxon>
        <taxon>Nocardioidaceae</taxon>
        <taxon>Nocardioides</taxon>
    </lineage>
</organism>
<dbReference type="EMBL" id="BAAALG010000007">
    <property type="protein sequence ID" value="GAA1100696.1"/>
    <property type="molecule type" value="Genomic_DNA"/>
</dbReference>
<dbReference type="Proteomes" id="UP001501581">
    <property type="component" value="Unassembled WGS sequence"/>
</dbReference>
<proteinExistence type="predicted"/>
<reference evidence="1 2" key="1">
    <citation type="journal article" date="2019" name="Int. J. Syst. Evol. Microbiol.">
        <title>The Global Catalogue of Microorganisms (GCM) 10K type strain sequencing project: providing services to taxonomists for standard genome sequencing and annotation.</title>
        <authorList>
            <consortium name="The Broad Institute Genomics Platform"/>
            <consortium name="The Broad Institute Genome Sequencing Center for Infectious Disease"/>
            <person name="Wu L."/>
            <person name="Ma J."/>
        </authorList>
    </citation>
    <scope>NUCLEOTIDE SEQUENCE [LARGE SCALE GENOMIC DNA]</scope>
    <source>
        <strain evidence="1 2">JCM 13008</strain>
    </source>
</reference>